<dbReference type="Pfam" id="PF24190">
    <property type="entry name" value="OB_RNR_2nd"/>
    <property type="match status" value="1"/>
</dbReference>
<dbReference type="eggNOG" id="COG0557">
    <property type="taxonomic scope" value="Bacteria"/>
</dbReference>
<proteinExistence type="predicted"/>
<gene>
    <name evidence="3" type="ordered locus">HCW_02200</name>
</gene>
<dbReference type="PROSITE" id="PS01175">
    <property type="entry name" value="RIBONUCLEASE_II"/>
    <property type="match status" value="1"/>
</dbReference>
<dbReference type="GO" id="GO:0003723">
    <property type="term" value="F:RNA binding"/>
    <property type="evidence" value="ECO:0007669"/>
    <property type="project" value="InterPro"/>
</dbReference>
<dbReference type="PANTHER" id="PTHR23355:SF9">
    <property type="entry name" value="DIS3-LIKE EXONUCLEASE 2"/>
    <property type="match status" value="1"/>
</dbReference>
<dbReference type="InterPro" id="IPR001900">
    <property type="entry name" value="RNase_II/R"/>
</dbReference>
<organism evidence="3 4">
    <name type="scientific">Helicobacter cetorum (strain ATCC BAA-429 / MIT 00-7128)</name>
    <dbReference type="NCBI Taxonomy" id="182217"/>
    <lineage>
        <taxon>Bacteria</taxon>
        <taxon>Pseudomonadati</taxon>
        <taxon>Campylobacterota</taxon>
        <taxon>Epsilonproteobacteria</taxon>
        <taxon>Campylobacterales</taxon>
        <taxon>Helicobacteraceae</taxon>
        <taxon>Helicobacter</taxon>
    </lineage>
</organism>
<dbReference type="HOGENOM" id="CLU_002333_7_3_7"/>
<dbReference type="Pfam" id="PF22896">
    <property type="entry name" value="OB_RNR_1st"/>
    <property type="match status" value="1"/>
</dbReference>
<dbReference type="GO" id="GO:0004527">
    <property type="term" value="F:exonuclease activity"/>
    <property type="evidence" value="ECO:0007669"/>
    <property type="project" value="UniProtKB-KW"/>
</dbReference>
<dbReference type="Pfam" id="PF00773">
    <property type="entry name" value="RNB"/>
    <property type="match status" value="1"/>
</dbReference>
<dbReference type="PATRIC" id="fig|182217.3.peg.456"/>
<dbReference type="SMART" id="SM00955">
    <property type="entry name" value="RNB"/>
    <property type="match status" value="1"/>
</dbReference>
<evidence type="ECO:0000313" key="3">
    <source>
        <dbReference type="EMBL" id="AFI03723.1"/>
    </source>
</evidence>
<accession>I0ELA4</accession>
<protein>
    <submittedName>
        <fullName evidence="3">Ribonuclease R</fullName>
    </submittedName>
</protein>
<dbReference type="RefSeq" id="WP_014660595.1">
    <property type="nucleotide sequence ID" value="NC_017737.1"/>
</dbReference>
<dbReference type="GO" id="GO:0004540">
    <property type="term" value="F:RNA nuclease activity"/>
    <property type="evidence" value="ECO:0007669"/>
    <property type="project" value="InterPro"/>
</dbReference>
<dbReference type="STRING" id="182217.HCW_02200"/>
<keyword evidence="1" id="KW-0540">Nuclease</keyword>
<evidence type="ECO:0000256" key="1">
    <source>
        <dbReference type="ARBA" id="ARBA00022839"/>
    </source>
</evidence>
<dbReference type="InterPro" id="IPR054561">
    <property type="entry name" value="RNR_OB1_N"/>
</dbReference>
<dbReference type="GO" id="GO:0006402">
    <property type="term" value="P:mRNA catabolic process"/>
    <property type="evidence" value="ECO:0007669"/>
    <property type="project" value="TreeGrafter"/>
</dbReference>
<dbReference type="InterPro" id="IPR022966">
    <property type="entry name" value="RNase_II/R_CS"/>
</dbReference>
<feature type="domain" description="RNB" evidence="2">
    <location>
        <begin position="212"/>
        <end position="532"/>
    </location>
</feature>
<evidence type="ECO:0000259" key="2">
    <source>
        <dbReference type="SMART" id="SM00955"/>
    </source>
</evidence>
<name>I0ELA4_HELC0</name>
<dbReference type="KEGG" id="hce:HCW_02200"/>
<dbReference type="SUPFAM" id="SSF50249">
    <property type="entry name" value="Nucleic acid-binding proteins"/>
    <property type="match status" value="1"/>
</dbReference>
<keyword evidence="4" id="KW-1185">Reference proteome</keyword>
<reference evidence="4" key="1">
    <citation type="submission" date="2012-04" db="EMBL/GenBank/DDBJ databases">
        <title>Complete genome sequence of Helicobacter cetorum strain MIT 00-7128.</title>
        <authorList>
            <person name="Kersulyte D."/>
            <person name="Berg D.E."/>
        </authorList>
    </citation>
    <scope>NUCLEOTIDE SEQUENCE [LARGE SCALE GENOMIC DNA]</scope>
    <source>
        <strain evidence="4">MIT 00-7128</strain>
    </source>
</reference>
<dbReference type="AlphaFoldDB" id="I0ELA4"/>
<dbReference type="GO" id="GO:0005829">
    <property type="term" value="C:cytosol"/>
    <property type="evidence" value="ECO:0007669"/>
    <property type="project" value="TreeGrafter"/>
</dbReference>
<keyword evidence="1" id="KW-0378">Hydrolase</keyword>
<evidence type="ECO:0000313" key="4">
    <source>
        <dbReference type="Proteomes" id="UP000005010"/>
    </source>
</evidence>
<sequence length="643" mass="73784">MQRFLTHLFTGVKEVPKKFSYLLEDSIFKEVIENKNNHVVLKQGFDIGKIELNKQRQAFLISLGIHYAKDPILKGFPKNIAPNALVLCSINPRRKRPIARYIATLSIKTHSIVCYLTKMNQKIVALSFKDPTKTPIFLKHSQKSLLELPKHCVIKINLKERKIEEILGVLEDPLIDERLSLELFQRQLTFSKDALDLAQNFSQMPAQSFMGYQDYTHMPFCTIDPITAKDFDDAIFYDKDLETLYVAIADVSAFVPLHSVLDTESRARGFSVYFPNSVYPMLPPSLSQGACSLKAQEKRLALVWEIPLKDIKNAKLVQAMIEVRANTSYEEIEEFFNNPTTCNISKEIQESLLGFLPLALELKKVRLKKGFDFISDKRMLCLDKEGRLENLALDKEGIAHSVVEEAMLLANQSSARLLDEALGGKGIYRVHEKPTLEQQKRLNAKLFSYGFERNKKMSFHHFLHHVLELAKEKGLENEVGHMMIKAQQEARYSPFNEGHFGLGFSSYTHFTSPIRRYSDLMLHRILKELLFGNAKKLAYLLEETIIVCSELNALQKNVALIERDFRKRKFARYALEHINEEFLGIVLENKDFIVVSLKEKLIGAKVLVKSKHSFEILEKVRLKITQADLILGEIRGEIIQKGL</sequence>
<dbReference type="InterPro" id="IPR012340">
    <property type="entry name" value="NA-bd_OB-fold"/>
</dbReference>
<dbReference type="Proteomes" id="UP000005010">
    <property type="component" value="Chromosome"/>
</dbReference>
<keyword evidence="1" id="KW-0269">Exonuclease</keyword>
<dbReference type="EMBL" id="CP003479">
    <property type="protein sequence ID" value="AFI03723.1"/>
    <property type="molecule type" value="Genomic_DNA"/>
</dbReference>
<dbReference type="PANTHER" id="PTHR23355">
    <property type="entry name" value="RIBONUCLEASE"/>
    <property type="match status" value="1"/>
</dbReference>
<dbReference type="InterPro" id="IPR050180">
    <property type="entry name" value="RNR_Ribonuclease"/>
</dbReference>
<dbReference type="InterPro" id="IPR057293">
    <property type="entry name" value="RNR_OB2"/>
</dbReference>